<dbReference type="AlphaFoldDB" id="A0A103DVA6"/>
<feature type="transmembrane region" description="Helical" evidence="1">
    <location>
        <begin position="61"/>
        <end position="82"/>
    </location>
</feature>
<accession>A0A103DVA6</accession>
<feature type="transmembrane region" description="Helical" evidence="1">
    <location>
        <begin position="6"/>
        <end position="23"/>
    </location>
</feature>
<gene>
    <name evidence="2" type="ORF">WS67_02330</name>
</gene>
<evidence type="ECO:0000313" key="2">
    <source>
        <dbReference type="EMBL" id="KVE23388.1"/>
    </source>
</evidence>
<evidence type="ECO:0000256" key="1">
    <source>
        <dbReference type="SAM" id="Phobius"/>
    </source>
</evidence>
<sequence length="84" mass="8696">MNWFGVVVLGCAVGLLGWALHPLRRLSRAPLWAAVAAGVLGAAAARMVGNVAGFFYDGGTLEWPVCAVVAFVAVTLTVGLSARR</sequence>
<evidence type="ECO:0008006" key="4">
    <source>
        <dbReference type="Google" id="ProtNLM"/>
    </source>
</evidence>
<keyword evidence="1" id="KW-0472">Membrane</keyword>
<name>A0A103DVA6_9BURK</name>
<keyword evidence="3" id="KW-1185">Reference proteome</keyword>
<dbReference type="EMBL" id="LOWA01000059">
    <property type="protein sequence ID" value="KVE23388.1"/>
    <property type="molecule type" value="Genomic_DNA"/>
</dbReference>
<proteinExistence type="predicted"/>
<keyword evidence="1" id="KW-1133">Transmembrane helix</keyword>
<dbReference type="Proteomes" id="UP000062788">
    <property type="component" value="Unassembled WGS sequence"/>
</dbReference>
<comment type="caution">
    <text evidence="2">The sequence shown here is derived from an EMBL/GenBank/DDBJ whole genome shotgun (WGS) entry which is preliminary data.</text>
</comment>
<organism evidence="2 3">
    <name type="scientific">Burkholderia singularis</name>
    <dbReference type="NCBI Taxonomy" id="1503053"/>
    <lineage>
        <taxon>Bacteria</taxon>
        <taxon>Pseudomonadati</taxon>
        <taxon>Pseudomonadota</taxon>
        <taxon>Betaproteobacteria</taxon>
        <taxon>Burkholderiales</taxon>
        <taxon>Burkholderiaceae</taxon>
        <taxon>Burkholderia</taxon>
        <taxon>pseudomallei group</taxon>
    </lineage>
</organism>
<feature type="transmembrane region" description="Helical" evidence="1">
    <location>
        <begin position="30"/>
        <end position="49"/>
    </location>
</feature>
<keyword evidence="1" id="KW-0812">Transmembrane</keyword>
<reference evidence="2 3" key="1">
    <citation type="submission" date="2015-11" db="EMBL/GenBank/DDBJ databases">
        <title>Expanding the genomic diversity of Burkholderia species for the development of highly accurate diagnostics.</title>
        <authorList>
            <person name="Sahl J."/>
            <person name="Keim P."/>
            <person name="Wagner D."/>
        </authorList>
    </citation>
    <scope>NUCLEOTIDE SEQUENCE [LARGE SCALE GENOMIC DNA]</scope>
    <source>
        <strain evidence="2 3">TSV85</strain>
    </source>
</reference>
<evidence type="ECO:0000313" key="3">
    <source>
        <dbReference type="Proteomes" id="UP000062788"/>
    </source>
</evidence>
<protein>
    <recommendedName>
        <fullName evidence="4">Transglycosylase associated protein</fullName>
    </recommendedName>
</protein>
<dbReference type="RefSeq" id="WP_059520644.1">
    <property type="nucleotide sequence ID" value="NZ_CP013448.1"/>
</dbReference>